<name>A0AAV0B082_PHAPC</name>
<comment type="caution">
    <text evidence="2">The sequence shown here is derived from an EMBL/GenBank/DDBJ whole genome shotgun (WGS) entry which is preliminary data.</text>
</comment>
<gene>
    <name evidence="2" type="ORF">PPACK8108_LOCUS10226</name>
</gene>
<protein>
    <submittedName>
        <fullName evidence="2">Uncharacterized protein</fullName>
    </submittedName>
</protein>
<dbReference type="AlphaFoldDB" id="A0AAV0B082"/>
<accession>A0AAV0B082</accession>
<reference evidence="2" key="1">
    <citation type="submission" date="2022-06" db="EMBL/GenBank/DDBJ databases">
        <authorList>
            <consortium name="SYNGENTA / RWTH Aachen University"/>
        </authorList>
    </citation>
    <scope>NUCLEOTIDE SEQUENCE</scope>
</reference>
<proteinExistence type="predicted"/>
<sequence>MGVAISSLLCDNCLSSSKSSSSTTVSQPPTIDTQRLLADEAAAHSIVDTTVRHLVQVYSQTPFSHLRVQDSTPTTDHTPDSSSRSSWRAYDPPLCPSLSPTIQRLRLGFDEPRESLKAETGGHATGHKKSFHSLKTIVKDSDGTPRDTSSLSHEARPNGLAPTVSDCEEVENYSRDSCLTPSSQFNTIRTDATFQTAVEDNGSIREVDGEPEPIQTDYPRTNGQPEFVGNLWQESSFKVQDSLFSESESTEPSYLTDDPQKLNEMVSAGFKLCDTGPILVDL</sequence>
<evidence type="ECO:0000313" key="2">
    <source>
        <dbReference type="EMBL" id="CAH7675242.1"/>
    </source>
</evidence>
<organism evidence="2 3">
    <name type="scientific">Phakopsora pachyrhizi</name>
    <name type="common">Asian soybean rust disease fungus</name>
    <dbReference type="NCBI Taxonomy" id="170000"/>
    <lineage>
        <taxon>Eukaryota</taxon>
        <taxon>Fungi</taxon>
        <taxon>Dikarya</taxon>
        <taxon>Basidiomycota</taxon>
        <taxon>Pucciniomycotina</taxon>
        <taxon>Pucciniomycetes</taxon>
        <taxon>Pucciniales</taxon>
        <taxon>Phakopsoraceae</taxon>
        <taxon>Phakopsora</taxon>
    </lineage>
</organism>
<feature type="region of interest" description="Disordered" evidence="1">
    <location>
        <begin position="116"/>
        <end position="164"/>
    </location>
</feature>
<feature type="compositionally biased region" description="Low complexity" evidence="1">
    <location>
        <begin position="70"/>
        <end position="86"/>
    </location>
</feature>
<feature type="region of interest" description="Disordered" evidence="1">
    <location>
        <begin position="66"/>
        <end position="101"/>
    </location>
</feature>
<dbReference type="Proteomes" id="UP001153365">
    <property type="component" value="Unassembled WGS sequence"/>
</dbReference>
<evidence type="ECO:0000313" key="3">
    <source>
        <dbReference type="Proteomes" id="UP001153365"/>
    </source>
</evidence>
<evidence type="ECO:0000256" key="1">
    <source>
        <dbReference type="SAM" id="MobiDB-lite"/>
    </source>
</evidence>
<keyword evidence="3" id="KW-1185">Reference proteome</keyword>
<dbReference type="EMBL" id="CALTRL010002281">
    <property type="protein sequence ID" value="CAH7675242.1"/>
    <property type="molecule type" value="Genomic_DNA"/>
</dbReference>